<dbReference type="PANTHER" id="PTHR31121:SF6">
    <property type="entry name" value="ALPHA-1,2 MANNOSYLTRANSFERASE KTR1"/>
    <property type="match status" value="1"/>
</dbReference>
<dbReference type="GO" id="GO:0000026">
    <property type="term" value="F:alpha-1,2-mannosyltransferase activity"/>
    <property type="evidence" value="ECO:0007669"/>
    <property type="project" value="TreeGrafter"/>
</dbReference>
<evidence type="ECO:0000313" key="3">
    <source>
        <dbReference type="EMBL" id="RUO96369.1"/>
    </source>
</evidence>
<accession>A0A433A165</accession>
<dbReference type="InterPro" id="IPR002685">
    <property type="entry name" value="Glyco_trans_15"/>
</dbReference>
<evidence type="ECO:0000256" key="1">
    <source>
        <dbReference type="ARBA" id="ARBA00007677"/>
    </source>
</evidence>
<protein>
    <submittedName>
        <fullName evidence="3">Glycosyl transferase</fullName>
    </submittedName>
</protein>
<keyword evidence="2 3" id="KW-0808">Transferase</keyword>
<sequence length="74" mass="8786">MSTLWKTVKSFMRQYSSLIPKKNRLDFISDDGGRTYNTCYFGSNLEIGSLNFFRSSAYLRFFEYLDRTGGFFYE</sequence>
<dbReference type="GO" id="GO:0006487">
    <property type="term" value="P:protein N-linked glycosylation"/>
    <property type="evidence" value="ECO:0007669"/>
    <property type="project" value="TreeGrafter"/>
</dbReference>
<organism evidence="3 4">
    <name type="scientific">Jimgerdemannia flammicorona</name>
    <dbReference type="NCBI Taxonomy" id="994334"/>
    <lineage>
        <taxon>Eukaryota</taxon>
        <taxon>Fungi</taxon>
        <taxon>Fungi incertae sedis</taxon>
        <taxon>Mucoromycota</taxon>
        <taxon>Mucoromycotina</taxon>
        <taxon>Endogonomycetes</taxon>
        <taxon>Endogonales</taxon>
        <taxon>Endogonaceae</taxon>
        <taxon>Jimgerdemannia</taxon>
    </lineage>
</organism>
<dbReference type="Gene3D" id="3.90.550.10">
    <property type="entry name" value="Spore Coat Polysaccharide Biosynthesis Protein SpsA, Chain A"/>
    <property type="match status" value="1"/>
</dbReference>
<feature type="non-terminal residue" evidence="3">
    <location>
        <position position="74"/>
    </location>
</feature>
<dbReference type="AlphaFoldDB" id="A0A433A165"/>
<dbReference type="GO" id="GO:0000032">
    <property type="term" value="P:cell wall mannoprotein biosynthetic process"/>
    <property type="evidence" value="ECO:0007669"/>
    <property type="project" value="TreeGrafter"/>
</dbReference>
<name>A0A433A165_9FUNG</name>
<gene>
    <name evidence="3" type="ORF">BC936DRAFT_142154</name>
</gene>
<dbReference type="PANTHER" id="PTHR31121">
    <property type="entry name" value="ALPHA-1,2 MANNOSYLTRANSFERASE KTR1"/>
    <property type="match status" value="1"/>
</dbReference>
<evidence type="ECO:0000313" key="4">
    <source>
        <dbReference type="Proteomes" id="UP000268093"/>
    </source>
</evidence>
<reference evidence="3 4" key="1">
    <citation type="journal article" date="2018" name="New Phytol.">
        <title>Phylogenomics of Endogonaceae and evolution of mycorrhizas within Mucoromycota.</title>
        <authorList>
            <person name="Chang Y."/>
            <person name="Desiro A."/>
            <person name="Na H."/>
            <person name="Sandor L."/>
            <person name="Lipzen A."/>
            <person name="Clum A."/>
            <person name="Barry K."/>
            <person name="Grigoriev I.V."/>
            <person name="Martin F.M."/>
            <person name="Stajich J.E."/>
            <person name="Smith M.E."/>
            <person name="Bonito G."/>
            <person name="Spatafora J.W."/>
        </authorList>
    </citation>
    <scope>NUCLEOTIDE SEQUENCE [LARGE SCALE GENOMIC DNA]</scope>
    <source>
        <strain evidence="3 4">GMNB39</strain>
    </source>
</reference>
<comment type="similarity">
    <text evidence="1">Belongs to the glycosyltransferase 15 family.</text>
</comment>
<dbReference type="OrthoDB" id="439943at2759"/>
<keyword evidence="4" id="KW-1185">Reference proteome</keyword>
<dbReference type="GO" id="GO:0005794">
    <property type="term" value="C:Golgi apparatus"/>
    <property type="evidence" value="ECO:0007669"/>
    <property type="project" value="TreeGrafter"/>
</dbReference>
<dbReference type="EMBL" id="RBNI01021732">
    <property type="protein sequence ID" value="RUO96369.1"/>
    <property type="molecule type" value="Genomic_DNA"/>
</dbReference>
<dbReference type="SUPFAM" id="SSF53448">
    <property type="entry name" value="Nucleotide-diphospho-sugar transferases"/>
    <property type="match status" value="1"/>
</dbReference>
<dbReference type="Proteomes" id="UP000268093">
    <property type="component" value="Unassembled WGS sequence"/>
</dbReference>
<dbReference type="Pfam" id="PF01793">
    <property type="entry name" value="Glyco_transf_15"/>
    <property type="match status" value="1"/>
</dbReference>
<proteinExistence type="inferred from homology"/>
<dbReference type="GO" id="GO:0016020">
    <property type="term" value="C:membrane"/>
    <property type="evidence" value="ECO:0007669"/>
    <property type="project" value="InterPro"/>
</dbReference>
<dbReference type="InterPro" id="IPR029044">
    <property type="entry name" value="Nucleotide-diphossugar_trans"/>
</dbReference>
<evidence type="ECO:0000256" key="2">
    <source>
        <dbReference type="ARBA" id="ARBA00022679"/>
    </source>
</evidence>
<comment type="caution">
    <text evidence="3">The sequence shown here is derived from an EMBL/GenBank/DDBJ whole genome shotgun (WGS) entry which is preliminary data.</text>
</comment>